<dbReference type="Proteomes" id="UP001529245">
    <property type="component" value="Unassembled WGS sequence"/>
</dbReference>
<feature type="compositionally biased region" description="Polar residues" evidence="1">
    <location>
        <begin position="200"/>
        <end position="212"/>
    </location>
</feature>
<evidence type="ECO:0000256" key="1">
    <source>
        <dbReference type="SAM" id="MobiDB-lite"/>
    </source>
</evidence>
<accession>A0ABT6Y1F6</accession>
<dbReference type="Pfam" id="PF08666">
    <property type="entry name" value="SAF"/>
    <property type="match status" value="1"/>
</dbReference>
<evidence type="ECO:0000313" key="3">
    <source>
        <dbReference type="EMBL" id="MDI9261189.1"/>
    </source>
</evidence>
<dbReference type="SMART" id="SM00858">
    <property type="entry name" value="SAF"/>
    <property type="match status" value="1"/>
</dbReference>
<feature type="domain" description="SAF" evidence="2">
    <location>
        <begin position="34"/>
        <end position="93"/>
    </location>
</feature>
<name>A0ABT6Y1F6_ALISE</name>
<comment type="caution">
    <text evidence="3">The sequence shown here is derived from an EMBL/GenBank/DDBJ whole genome shotgun (WGS) entry which is preliminary data.</text>
</comment>
<dbReference type="InterPro" id="IPR013974">
    <property type="entry name" value="SAF"/>
</dbReference>
<dbReference type="EMBL" id="JASGCB010000037">
    <property type="protein sequence ID" value="MDI9261189.1"/>
    <property type="molecule type" value="Genomic_DNA"/>
</dbReference>
<sequence>MAVVSKATMILGLCGIGVAVWLDWMVIDHANATVKIPVAAQTIPPYTTITASDITWKEVPRVAVPGDLVTNPVGRLTVLGVAAGDPIESSELASQGSLQAYAASQSDALVPVNVQPSPITEAVTPGASVTLVVNGIVYHDVLVVATSGSNSGALHSITNPNSQNANTWVVMVPWQEGQMILNQTAQVVVGDVPQSALTTGTLPNGTATVIQGSTSTTNTTTASGTLAQPPANFGNTETLPEVQPGQHVSVPANGGSSHAAKH</sequence>
<dbReference type="RefSeq" id="WP_283204588.1">
    <property type="nucleotide sequence ID" value="NZ_JASGCB010000037.1"/>
</dbReference>
<protein>
    <submittedName>
        <fullName evidence="3">SAF domain-containing protein</fullName>
    </submittedName>
</protein>
<reference evidence="3 4" key="1">
    <citation type="submission" date="2023-04" db="EMBL/GenBank/DDBJ databases">
        <title>A. sendaiensis sub sp. chiapanensis a novel subspecie with specific adaptation in bacterial cell wall isolated from an active volcano.</title>
        <authorList>
            <person name="Alvarez Gutierrez P.E."/>
            <person name="Ortiz Cortes L.Y."/>
        </authorList>
    </citation>
    <scope>NUCLEOTIDE SEQUENCE [LARGE SCALE GENOMIC DNA]</scope>
    <source>
        <strain evidence="3 4">PA2</strain>
    </source>
</reference>
<dbReference type="CDD" id="cd11614">
    <property type="entry name" value="SAF_CpaB_FlgA_like"/>
    <property type="match status" value="1"/>
</dbReference>
<feature type="region of interest" description="Disordered" evidence="1">
    <location>
        <begin position="200"/>
        <end position="262"/>
    </location>
</feature>
<feature type="compositionally biased region" description="Low complexity" evidence="1">
    <location>
        <begin position="213"/>
        <end position="225"/>
    </location>
</feature>
<gene>
    <name evidence="3" type="ORF">QID03_13580</name>
</gene>
<organism evidence="3 4">
    <name type="scientific">Alicyclobacillus sendaiensis PA2</name>
    <dbReference type="NCBI Taxonomy" id="3029425"/>
    <lineage>
        <taxon>Bacteria</taxon>
        <taxon>Bacillati</taxon>
        <taxon>Bacillota</taxon>
        <taxon>Bacilli</taxon>
        <taxon>Bacillales</taxon>
        <taxon>Alicyclobacillaceae</taxon>
        <taxon>Alicyclobacillus</taxon>
    </lineage>
</organism>
<evidence type="ECO:0000313" key="4">
    <source>
        <dbReference type="Proteomes" id="UP001529245"/>
    </source>
</evidence>
<proteinExistence type="predicted"/>
<keyword evidence="4" id="KW-1185">Reference proteome</keyword>
<evidence type="ECO:0000259" key="2">
    <source>
        <dbReference type="SMART" id="SM00858"/>
    </source>
</evidence>